<evidence type="ECO:0000313" key="2">
    <source>
        <dbReference type="Proteomes" id="UP000814140"/>
    </source>
</evidence>
<gene>
    <name evidence="1" type="ORF">BV25DRAFT_276643</name>
</gene>
<proteinExistence type="predicted"/>
<dbReference type="EMBL" id="MU277198">
    <property type="protein sequence ID" value="KAI0064660.1"/>
    <property type="molecule type" value="Genomic_DNA"/>
</dbReference>
<evidence type="ECO:0000313" key="1">
    <source>
        <dbReference type="EMBL" id="KAI0064660.1"/>
    </source>
</evidence>
<protein>
    <submittedName>
        <fullName evidence="1">Uncharacterized protein</fullName>
    </submittedName>
</protein>
<dbReference type="Proteomes" id="UP000814140">
    <property type="component" value="Unassembled WGS sequence"/>
</dbReference>
<reference evidence="1" key="2">
    <citation type="journal article" date="2022" name="New Phytol.">
        <title>Evolutionary transition to the ectomycorrhizal habit in the genomes of a hyperdiverse lineage of mushroom-forming fungi.</title>
        <authorList>
            <person name="Looney B."/>
            <person name="Miyauchi S."/>
            <person name="Morin E."/>
            <person name="Drula E."/>
            <person name="Courty P.E."/>
            <person name="Kohler A."/>
            <person name="Kuo A."/>
            <person name="LaButti K."/>
            <person name="Pangilinan J."/>
            <person name="Lipzen A."/>
            <person name="Riley R."/>
            <person name="Andreopoulos W."/>
            <person name="He G."/>
            <person name="Johnson J."/>
            <person name="Nolan M."/>
            <person name="Tritt A."/>
            <person name="Barry K.W."/>
            <person name="Grigoriev I.V."/>
            <person name="Nagy L.G."/>
            <person name="Hibbett D."/>
            <person name="Henrissat B."/>
            <person name="Matheny P.B."/>
            <person name="Labbe J."/>
            <person name="Martin F.M."/>
        </authorList>
    </citation>
    <scope>NUCLEOTIDE SEQUENCE</scope>
    <source>
        <strain evidence="1">HHB10654</strain>
    </source>
</reference>
<name>A0ACB8T8Q8_9AGAM</name>
<organism evidence="1 2">
    <name type="scientific">Artomyces pyxidatus</name>
    <dbReference type="NCBI Taxonomy" id="48021"/>
    <lineage>
        <taxon>Eukaryota</taxon>
        <taxon>Fungi</taxon>
        <taxon>Dikarya</taxon>
        <taxon>Basidiomycota</taxon>
        <taxon>Agaricomycotina</taxon>
        <taxon>Agaricomycetes</taxon>
        <taxon>Russulales</taxon>
        <taxon>Auriscalpiaceae</taxon>
        <taxon>Artomyces</taxon>
    </lineage>
</organism>
<sequence length="101" mass="11473">MLRFISSCCVHLIRSYVHSRRSVLRTCSPVVSVPPSRSCFDSDCSDSRSMCHHPCQAFPPLHPAYSSCTCFVPVVLFCTTSLHHRHLYSIKLCVFVVRLTE</sequence>
<reference evidence="1" key="1">
    <citation type="submission" date="2021-03" db="EMBL/GenBank/DDBJ databases">
        <authorList>
            <consortium name="DOE Joint Genome Institute"/>
            <person name="Ahrendt S."/>
            <person name="Looney B.P."/>
            <person name="Miyauchi S."/>
            <person name="Morin E."/>
            <person name="Drula E."/>
            <person name="Courty P.E."/>
            <person name="Chicoki N."/>
            <person name="Fauchery L."/>
            <person name="Kohler A."/>
            <person name="Kuo A."/>
            <person name="Labutti K."/>
            <person name="Pangilinan J."/>
            <person name="Lipzen A."/>
            <person name="Riley R."/>
            <person name="Andreopoulos W."/>
            <person name="He G."/>
            <person name="Johnson J."/>
            <person name="Barry K.W."/>
            <person name="Grigoriev I.V."/>
            <person name="Nagy L."/>
            <person name="Hibbett D."/>
            <person name="Henrissat B."/>
            <person name="Matheny P.B."/>
            <person name="Labbe J."/>
            <person name="Martin F."/>
        </authorList>
    </citation>
    <scope>NUCLEOTIDE SEQUENCE</scope>
    <source>
        <strain evidence="1">HHB10654</strain>
    </source>
</reference>
<comment type="caution">
    <text evidence="1">The sequence shown here is derived from an EMBL/GenBank/DDBJ whole genome shotgun (WGS) entry which is preliminary data.</text>
</comment>
<keyword evidence="2" id="KW-1185">Reference proteome</keyword>
<accession>A0ACB8T8Q8</accession>